<feature type="transmembrane region" description="Helical" evidence="2">
    <location>
        <begin position="37"/>
        <end position="56"/>
    </location>
</feature>
<comment type="caution">
    <text evidence="3">The sequence shown here is derived from an EMBL/GenBank/DDBJ whole genome shotgun (WGS) entry which is preliminary data.</text>
</comment>
<accession>A0A0W0UIX4</accession>
<dbReference type="STRING" id="455.Ljam_2033"/>
<organism evidence="3 4">
    <name type="scientific">Legionella jamestowniensis</name>
    <dbReference type="NCBI Taxonomy" id="455"/>
    <lineage>
        <taxon>Bacteria</taxon>
        <taxon>Pseudomonadati</taxon>
        <taxon>Pseudomonadota</taxon>
        <taxon>Gammaproteobacteria</taxon>
        <taxon>Legionellales</taxon>
        <taxon>Legionellaceae</taxon>
        <taxon>Legionella</taxon>
    </lineage>
</organism>
<evidence type="ECO:0000313" key="4">
    <source>
        <dbReference type="Proteomes" id="UP000054715"/>
    </source>
</evidence>
<dbReference type="Proteomes" id="UP000054715">
    <property type="component" value="Unassembled WGS sequence"/>
</dbReference>
<proteinExistence type="predicted"/>
<dbReference type="OrthoDB" id="5654406at2"/>
<dbReference type="PATRIC" id="fig|455.5.peg.2142"/>
<keyword evidence="2" id="KW-0812">Transmembrane</keyword>
<keyword evidence="2" id="KW-1133">Transmembrane helix</keyword>
<keyword evidence="2" id="KW-0472">Membrane</keyword>
<evidence type="ECO:0000256" key="1">
    <source>
        <dbReference type="SAM" id="MobiDB-lite"/>
    </source>
</evidence>
<dbReference type="EMBL" id="LNYG01000013">
    <property type="protein sequence ID" value="KTD07838.1"/>
    <property type="molecule type" value="Genomic_DNA"/>
</dbReference>
<name>A0A0W0UIX4_9GAMM</name>
<evidence type="ECO:0000313" key="3">
    <source>
        <dbReference type="EMBL" id="KTD07838.1"/>
    </source>
</evidence>
<sequence>MRFIKFLRQHWAATAAVVLGLLTAAAAVTAAIMFPPSILAIAGFSAFGFTPFAFLASMATPAAVATIGAMTFAASLAASTLFNAVVGVYNFMNAKITPAAEIKPTIEPVEEDEDDDLEDKNCCSPFKALLSKCAPKSSSKNPEEEVLLEDNKHHGNPLHSSSRPSRVSEESKENSSGLNLGSSTTN</sequence>
<feature type="compositionally biased region" description="Polar residues" evidence="1">
    <location>
        <begin position="174"/>
        <end position="186"/>
    </location>
</feature>
<feature type="transmembrane region" description="Helical" evidence="2">
    <location>
        <begin position="63"/>
        <end position="89"/>
    </location>
</feature>
<dbReference type="RefSeq" id="WP_058449920.1">
    <property type="nucleotide sequence ID" value="NZ_CAAAJF010000002.1"/>
</dbReference>
<evidence type="ECO:0000256" key="2">
    <source>
        <dbReference type="SAM" id="Phobius"/>
    </source>
</evidence>
<protein>
    <recommendedName>
        <fullName evidence="5">Transmembrane protein</fullName>
    </recommendedName>
</protein>
<reference evidence="3 4" key="1">
    <citation type="submission" date="2015-11" db="EMBL/GenBank/DDBJ databases">
        <title>Genomic analysis of 38 Legionella species identifies large and diverse effector repertoires.</title>
        <authorList>
            <person name="Burstein D."/>
            <person name="Amaro F."/>
            <person name="Zusman T."/>
            <person name="Lifshitz Z."/>
            <person name="Cohen O."/>
            <person name="Gilbert J.A."/>
            <person name="Pupko T."/>
            <person name="Shuman H.A."/>
            <person name="Segal G."/>
        </authorList>
    </citation>
    <scope>NUCLEOTIDE SEQUENCE [LARGE SCALE GENOMIC DNA]</scope>
    <source>
        <strain evidence="3 4">JA-26-G1-E2</strain>
    </source>
</reference>
<dbReference type="AlphaFoldDB" id="A0A0W0UIX4"/>
<gene>
    <name evidence="3" type="ORF">Ljam_2033</name>
</gene>
<feature type="region of interest" description="Disordered" evidence="1">
    <location>
        <begin position="133"/>
        <end position="186"/>
    </location>
</feature>
<evidence type="ECO:0008006" key="5">
    <source>
        <dbReference type="Google" id="ProtNLM"/>
    </source>
</evidence>